<dbReference type="InterPro" id="IPR012337">
    <property type="entry name" value="RNaseH-like_sf"/>
</dbReference>
<dbReference type="KEGG" id="gacu:117560674"/>
<evidence type="ECO:0000313" key="3">
    <source>
        <dbReference type="Proteomes" id="UP000515161"/>
    </source>
</evidence>
<dbReference type="InterPro" id="IPR006580">
    <property type="entry name" value="Znf_TTF"/>
</dbReference>
<evidence type="ECO:0000259" key="2">
    <source>
        <dbReference type="SMART" id="SM00597"/>
    </source>
</evidence>
<gene>
    <name evidence="4" type="primary">LOC117560674</name>
</gene>
<accession>A0A6P8W4P2</accession>
<protein>
    <submittedName>
        <fullName evidence="4">Zinc finger MYM-type protein 1-like</fullName>
    </submittedName>
</protein>
<dbReference type="PANTHER" id="PTHR45749">
    <property type="match status" value="1"/>
</dbReference>
<dbReference type="OrthoDB" id="1739706at2759"/>
<dbReference type="RefSeq" id="XP_034093508.1">
    <property type="nucleotide sequence ID" value="XM_034237617.1"/>
</dbReference>
<reference evidence="4" key="1">
    <citation type="submission" date="2025-08" db="UniProtKB">
        <authorList>
            <consortium name="RefSeq"/>
        </authorList>
    </citation>
    <scope>IDENTIFICATION</scope>
</reference>
<dbReference type="Proteomes" id="UP000515161">
    <property type="component" value="Unplaced"/>
</dbReference>
<dbReference type="InParanoid" id="A0A6P8W4P2"/>
<organism evidence="3 4">
    <name type="scientific">Gymnodraco acuticeps</name>
    <name type="common">Antarctic dragonfish</name>
    <dbReference type="NCBI Taxonomy" id="8218"/>
    <lineage>
        <taxon>Eukaryota</taxon>
        <taxon>Metazoa</taxon>
        <taxon>Chordata</taxon>
        <taxon>Craniata</taxon>
        <taxon>Vertebrata</taxon>
        <taxon>Euteleostomi</taxon>
        <taxon>Actinopterygii</taxon>
        <taxon>Neopterygii</taxon>
        <taxon>Teleostei</taxon>
        <taxon>Neoteleostei</taxon>
        <taxon>Acanthomorphata</taxon>
        <taxon>Eupercaria</taxon>
        <taxon>Perciformes</taxon>
        <taxon>Notothenioidei</taxon>
        <taxon>Bathydraconidae</taxon>
        <taxon>Gymnodraco</taxon>
    </lineage>
</organism>
<dbReference type="GeneID" id="117560674"/>
<evidence type="ECO:0000256" key="1">
    <source>
        <dbReference type="SAM" id="MobiDB-lite"/>
    </source>
</evidence>
<dbReference type="SMART" id="SM00597">
    <property type="entry name" value="ZnF_TTF"/>
    <property type="match status" value="1"/>
</dbReference>
<feature type="compositionally biased region" description="Basic and acidic residues" evidence="1">
    <location>
        <begin position="16"/>
        <end position="48"/>
    </location>
</feature>
<dbReference type="SUPFAM" id="SSF53098">
    <property type="entry name" value="Ribonuclease H-like"/>
    <property type="match status" value="1"/>
</dbReference>
<evidence type="ECO:0000313" key="4">
    <source>
        <dbReference type="RefSeq" id="XP_034093508.1"/>
    </source>
</evidence>
<name>A0A6P8W4P2_GYMAC</name>
<dbReference type="InterPro" id="IPR025398">
    <property type="entry name" value="DUF4371"/>
</dbReference>
<keyword evidence="3" id="KW-1185">Reference proteome</keyword>
<proteinExistence type="predicted"/>
<feature type="region of interest" description="Disordered" evidence="1">
    <location>
        <begin position="1"/>
        <end position="86"/>
    </location>
</feature>
<feature type="domain" description="TTF-type" evidence="2">
    <location>
        <begin position="122"/>
        <end position="209"/>
    </location>
</feature>
<sequence length="525" mass="59440">MKRKGNITYFFNTKSQRTENEDKREGNEKGEESTVERPGGSEHEKATEGDEDMDREEVDVRNEEEGSDSERGTEAGSEKEAEADGRKAVTTLAGPHDISKCKGDAAVQPNLKTFPKTLHGAAKRSFHKEWYSSWPWLEYSLSQDAAYCFACRHFVSAKASVFTAEHGYSNWKKATSKDSGFSVHARSDTHVNAMIAWTEYKSMAGRNTTILGMMGDENQKQVTENQKYIKTLADILLLTATQNISQRGHDESETSKNKGNFLEILDVVSKHDPLVKRRLSQGPRNAKYTSKGTQNEMLECLAEIVREDIIKEVKESEHFFILADETKDMKKIEQLSLVVRYYYNGVVQESFLEYQQAEHLDAASLTKKIISCLEKYGLEYKKNLVGQGYDGAAVMSGRCSGVQTRVKEAAKYAFYVHCNAHCLNLVIVDCVKSVPEAACFFMLLERLYTFMSGSYVHNNWMDVQKEMFTGAPRELPRLSDTRWACRYAACRNLMDRLTAVIRVLDDISDEANPQRAVDCRATFSN</sequence>
<feature type="compositionally biased region" description="Basic and acidic residues" evidence="1">
    <location>
        <begin position="58"/>
        <end position="86"/>
    </location>
</feature>
<dbReference type="PANTHER" id="PTHR45749:SF37">
    <property type="entry name" value="OS05G0311600 PROTEIN"/>
    <property type="match status" value="1"/>
</dbReference>
<dbReference type="Pfam" id="PF14291">
    <property type="entry name" value="DUF4371"/>
    <property type="match status" value="1"/>
</dbReference>
<dbReference type="AlphaFoldDB" id="A0A6P8W4P2"/>